<dbReference type="EMBL" id="RSUZ01000002">
    <property type="protein sequence ID" value="MIV61912.1"/>
    <property type="molecule type" value="Genomic_DNA"/>
</dbReference>
<evidence type="ECO:0000313" key="2">
    <source>
        <dbReference type="EMBL" id="MIV61912.1"/>
    </source>
</evidence>
<keyword evidence="1" id="KW-0812">Transmembrane</keyword>
<dbReference type="Proteomes" id="UP000885414">
    <property type="component" value="Unassembled WGS sequence"/>
</dbReference>
<sequence length="207" mass="24242">MRHFYKAVCYVTTFGLAICAVAFVPWARIPNSVITPLLTIAGTLAGICVTNFFSLQQKEKEFRHADKIRKEEKKHLIFKENVYKPIIEWLTNELVLIKYVESTIIHLDLNKSSYPLIDNNIYSYDKEIETIEKNNSRNKNFIKILVSTFEDEEFLMAFQEFSFIRSDMHTLLNEEEAQYILDIDKLSDRAVNEAKKLIIYINSRSSQ</sequence>
<organism evidence="2">
    <name type="scientific">Salmonella enterica</name>
    <name type="common">Salmonella choleraesuis</name>
    <dbReference type="NCBI Taxonomy" id="28901"/>
    <lineage>
        <taxon>Bacteria</taxon>
        <taxon>Pseudomonadati</taxon>
        <taxon>Pseudomonadota</taxon>
        <taxon>Gammaproteobacteria</taxon>
        <taxon>Enterobacterales</taxon>
        <taxon>Enterobacteriaceae</taxon>
        <taxon>Salmonella</taxon>
    </lineage>
</organism>
<dbReference type="AlphaFoldDB" id="A0A402X908"/>
<gene>
    <name evidence="2" type="ORF">BA086_02000</name>
</gene>
<protein>
    <submittedName>
        <fullName evidence="2">Uncharacterized protein</fullName>
    </submittedName>
</protein>
<feature type="transmembrane region" description="Helical" evidence="1">
    <location>
        <begin position="7"/>
        <end position="27"/>
    </location>
</feature>
<keyword evidence="1" id="KW-1133">Transmembrane helix</keyword>
<dbReference type="RefSeq" id="WP_285935862.1">
    <property type="nucleotide sequence ID" value="NZ_CP162096.2"/>
</dbReference>
<reference evidence="2" key="1">
    <citation type="submission" date="2018-07" db="EMBL/GenBank/DDBJ databases">
        <authorList>
            <consortium name="GenomeTrakr network: Whole genome sequencing for foodborne pathogen traceback"/>
        </authorList>
    </citation>
    <scope>NUCLEOTIDE SEQUENCE [LARGE SCALE GENOMIC DNA]</scope>
    <source>
        <strain evidence="2">FDA00010322</strain>
    </source>
</reference>
<feature type="transmembrane region" description="Helical" evidence="1">
    <location>
        <begin position="33"/>
        <end position="53"/>
    </location>
</feature>
<comment type="caution">
    <text evidence="2">The sequence shown here is derived from an EMBL/GenBank/DDBJ whole genome shotgun (WGS) entry which is preliminary data.</text>
</comment>
<evidence type="ECO:0000256" key="1">
    <source>
        <dbReference type="SAM" id="Phobius"/>
    </source>
</evidence>
<accession>A0A402X908</accession>
<name>A0A402X908_SALER</name>
<keyword evidence="1" id="KW-0472">Membrane</keyword>
<proteinExistence type="predicted"/>